<reference evidence="1" key="1">
    <citation type="submission" date="2015-07" db="EMBL/GenBank/DDBJ databases">
        <title>Draft Genome Sequences of Anaerolinea thermolimosa IMO-1, Bellilinea caldifistulae GOMI-1, Leptolinea tardivitalis YMTK-2, Levilinea saccharolytica KIBI-1,Longilinea arvoryzae KOME-1, Previously Described as Members of the Anaerolineaceae (Chloroflexi).</title>
        <authorList>
            <person name="Sekiguchi Y."/>
            <person name="Ohashi A."/>
            <person name="Matsuura N."/>
            <person name="Tourlousse M.D."/>
        </authorList>
    </citation>
    <scope>NUCLEOTIDE SEQUENCE [LARGE SCALE GENOMIC DNA]</scope>
    <source>
        <strain evidence="1">KOME-1</strain>
    </source>
</reference>
<organism evidence="1">
    <name type="scientific">Longilinea arvoryzae</name>
    <dbReference type="NCBI Taxonomy" id="360412"/>
    <lineage>
        <taxon>Bacteria</taxon>
        <taxon>Bacillati</taxon>
        <taxon>Chloroflexota</taxon>
        <taxon>Anaerolineae</taxon>
        <taxon>Anaerolineales</taxon>
        <taxon>Anaerolineaceae</taxon>
        <taxon>Longilinea</taxon>
    </lineage>
</organism>
<keyword evidence="2" id="KW-1185">Reference proteome</keyword>
<dbReference type="AlphaFoldDB" id="A0A0S7BDT5"/>
<name>A0A0S7BDT5_9CHLR</name>
<accession>A0A0S7BDT5</accession>
<gene>
    <name evidence="1" type="ORF">LARV_01300</name>
</gene>
<dbReference type="EMBL" id="DF967972">
    <property type="protein sequence ID" value="GAP13545.1"/>
    <property type="molecule type" value="Genomic_DNA"/>
</dbReference>
<evidence type="ECO:0000313" key="1">
    <source>
        <dbReference type="EMBL" id="GAP13545.1"/>
    </source>
</evidence>
<dbReference type="Proteomes" id="UP000055060">
    <property type="component" value="Unassembled WGS sequence"/>
</dbReference>
<evidence type="ECO:0008006" key="3">
    <source>
        <dbReference type="Google" id="ProtNLM"/>
    </source>
</evidence>
<protein>
    <recommendedName>
        <fullName evidence="3">DUF2971 domain-containing protein</fullName>
    </recommendedName>
</protein>
<dbReference type="STRING" id="360412.LARV_01300"/>
<dbReference type="InterPro" id="IPR021352">
    <property type="entry name" value="DUF2971"/>
</dbReference>
<dbReference type="OrthoDB" id="190848at2"/>
<evidence type="ECO:0000313" key="2">
    <source>
        <dbReference type="Proteomes" id="UP000055060"/>
    </source>
</evidence>
<dbReference type="Pfam" id="PF11185">
    <property type="entry name" value="DUF2971"/>
    <property type="match status" value="1"/>
</dbReference>
<sequence>MNAKAWGIEFVNALNNNNWDETIRIKNESVPDKIYKYFPLYDDTHSKFSEENKLRLNSLENQNIWTSTPKKLNDPFELKALTLDLKRIEKAGWDVKLCEKIINQLSRNILVCCFSNGIRKRIPLWAHYANNHQGFCIEYGISDKNQIFPVRYSNQRLISATIVTKLCQAFLDGYEQRKEPGSDFWHYYRILFLTFCTKSSEWKYEHEYRVFDFNDEEEKPGKTVPLSSTGLHVKKIFIGMNCAAEYVKELVRIGKLLNCPVYKMGIVENSVYYSMRPRKI</sequence>
<dbReference type="RefSeq" id="WP_075072877.1">
    <property type="nucleotide sequence ID" value="NZ_DF967972.1"/>
</dbReference>
<proteinExistence type="predicted"/>